<evidence type="ECO:0000313" key="12">
    <source>
        <dbReference type="Proteomes" id="UP000478183"/>
    </source>
</evidence>
<dbReference type="GO" id="GO:0005524">
    <property type="term" value="F:ATP binding"/>
    <property type="evidence" value="ECO:0007669"/>
    <property type="project" value="UniProtKB-KW"/>
</dbReference>
<keyword evidence="3" id="KW-0547">Nucleotide-binding</keyword>
<evidence type="ECO:0000256" key="8">
    <source>
        <dbReference type="SAM" id="MobiDB-lite"/>
    </source>
</evidence>
<evidence type="ECO:0000256" key="6">
    <source>
        <dbReference type="ARBA" id="ARBA00043149"/>
    </source>
</evidence>
<protein>
    <recommendedName>
        <fullName evidence="6">ATP:glycerol 3-phosphotransferase</fullName>
    </recommendedName>
</protein>
<proteinExistence type="inferred from homology"/>
<evidence type="ECO:0000259" key="9">
    <source>
        <dbReference type="Pfam" id="PF00370"/>
    </source>
</evidence>
<evidence type="ECO:0000256" key="5">
    <source>
        <dbReference type="ARBA" id="ARBA00022840"/>
    </source>
</evidence>
<keyword evidence="4 7" id="KW-0418">Kinase</keyword>
<keyword evidence="2 7" id="KW-0808">Transferase</keyword>
<keyword evidence="12" id="KW-1185">Reference proteome</keyword>
<evidence type="ECO:0000313" key="11">
    <source>
        <dbReference type="EMBL" id="MTH76914.1"/>
    </source>
</evidence>
<keyword evidence="5" id="KW-0067">ATP-binding</keyword>
<dbReference type="GO" id="GO:0019563">
    <property type="term" value="P:glycerol catabolic process"/>
    <property type="evidence" value="ECO:0007669"/>
    <property type="project" value="TreeGrafter"/>
</dbReference>
<evidence type="ECO:0000256" key="4">
    <source>
        <dbReference type="ARBA" id="ARBA00022777"/>
    </source>
</evidence>
<dbReference type="PIRSF" id="PIRSF000538">
    <property type="entry name" value="GlpK"/>
    <property type="match status" value="1"/>
</dbReference>
<name>A0A6L6J9Y7_9RHOB</name>
<dbReference type="InterPro" id="IPR018484">
    <property type="entry name" value="FGGY_N"/>
</dbReference>
<dbReference type="Proteomes" id="UP000478183">
    <property type="component" value="Unassembled WGS sequence"/>
</dbReference>
<evidence type="ECO:0000256" key="3">
    <source>
        <dbReference type="ARBA" id="ARBA00022741"/>
    </source>
</evidence>
<evidence type="ECO:0000256" key="7">
    <source>
        <dbReference type="RuleBase" id="RU003733"/>
    </source>
</evidence>
<dbReference type="InterPro" id="IPR043129">
    <property type="entry name" value="ATPase_NBD"/>
</dbReference>
<dbReference type="EMBL" id="WMIE01000001">
    <property type="protein sequence ID" value="MTH76914.1"/>
    <property type="molecule type" value="Genomic_DNA"/>
</dbReference>
<organism evidence="11 12">
    <name type="scientific">Paracoccus aestuariivivens</name>
    <dbReference type="NCBI Taxonomy" id="1820333"/>
    <lineage>
        <taxon>Bacteria</taxon>
        <taxon>Pseudomonadati</taxon>
        <taxon>Pseudomonadota</taxon>
        <taxon>Alphaproteobacteria</taxon>
        <taxon>Rhodobacterales</taxon>
        <taxon>Paracoccaceae</taxon>
        <taxon>Paracoccus</taxon>
    </lineage>
</organism>
<dbReference type="PANTHER" id="PTHR10196:SF69">
    <property type="entry name" value="GLYCEROL KINASE"/>
    <property type="match status" value="1"/>
</dbReference>
<evidence type="ECO:0000259" key="10">
    <source>
        <dbReference type="Pfam" id="PF02782"/>
    </source>
</evidence>
<dbReference type="GO" id="GO:0004370">
    <property type="term" value="F:glycerol kinase activity"/>
    <property type="evidence" value="ECO:0007669"/>
    <property type="project" value="TreeGrafter"/>
</dbReference>
<evidence type="ECO:0000256" key="2">
    <source>
        <dbReference type="ARBA" id="ARBA00022679"/>
    </source>
</evidence>
<dbReference type="GO" id="GO:0005829">
    <property type="term" value="C:cytosol"/>
    <property type="evidence" value="ECO:0007669"/>
    <property type="project" value="TreeGrafter"/>
</dbReference>
<feature type="region of interest" description="Disordered" evidence="8">
    <location>
        <begin position="1"/>
        <end position="22"/>
    </location>
</feature>
<sequence>MAVQGIRPVARRHRRARQSRHGTGWQVSAAPLVLAIDQGTTNTKAVLVDASGRINARASAPLTTSYPNPGWAEQSAEAIWDSVRKVIAELAPQAGGVVAISLANQRETLVLWDAETGKPVAPAIIWQCRRSAADCARLHAEGHDTRVVELTGLGINPLFPASKLGWAMRNIPGVADLAAQDRLRAGTVDAWLLWNLTGGASFLTDHSNASRTQLFDTDKLEWSAELCELFGAPIGALPRPVASDAEFGLTADGATALPAGIAIRAMMGDSHAALYGHGVRAPGPVKATFGTGSSLMTLTPQRTASRHGLSGTIAWSDRNGTAHALEGNITVSAQAAAFMAGLLGTGNAQALSDLAQTVESAEGVAFVPALAGLGAPHWDDKATGLVTGMTHGTKPAHLAHATFEAIAQQIADVFAAMELDVGHPLADLRADGGASGNAFLMQLQADLLDRPVLRAEVEEVGALGAAAMAFAALGHPAQVAEESTTRFAPNMAPATRENLRDVWAKAIARARA</sequence>
<dbReference type="AlphaFoldDB" id="A0A6L6J9Y7"/>
<dbReference type="InterPro" id="IPR000577">
    <property type="entry name" value="Carb_kinase_FGGY"/>
</dbReference>
<comment type="similarity">
    <text evidence="1 7">Belongs to the FGGY kinase family.</text>
</comment>
<dbReference type="SUPFAM" id="SSF53067">
    <property type="entry name" value="Actin-like ATPase domain"/>
    <property type="match status" value="2"/>
</dbReference>
<feature type="domain" description="Carbohydrate kinase FGGY N-terminal" evidence="9">
    <location>
        <begin position="33"/>
        <end position="276"/>
    </location>
</feature>
<dbReference type="PANTHER" id="PTHR10196">
    <property type="entry name" value="SUGAR KINASE"/>
    <property type="match status" value="1"/>
</dbReference>
<dbReference type="InterPro" id="IPR018483">
    <property type="entry name" value="Carb_kinase_FGGY_CS"/>
</dbReference>
<dbReference type="InterPro" id="IPR018485">
    <property type="entry name" value="FGGY_C"/>
</dbReference>
<feature type="domain" description="Carbohydrate kinase FGGY C-terminal" evidence="10">
    <location>
        <begin position="286"/>
        <end position="472"/>
    </location>
</feature>
<feature type="compositionally biased region" description="Basic residues" evidence="8">
    <location>
        <begin position="9"/>
        <end position="20"/>
    </location>
</feature>
<accession>A0A6L6J9Y7</accession>
<dbReference type="OrthoDB" id="9805576at2"/>
<dbReference type="Gene3D" id="3.30.420.40">
    <property type="match status" value="2"/>
</dbReference>
<dbReference type="Pfam" id="PF00370">
    <property type="entry name" value="FGGY_N"/>
    <property type="match status" value="1"/>
</dbReference>
<dbReference type="PROSITE" id="PS00445">
    <property type="entry name" value="FGGY_KINASES_2"/>
    <property type="match status" value="1"/>
</dbReference>
<reference evidence="11 12" key="1">
    <citation type="submission" date="2019-11" db="EMBL/GenBank/DDBJ databases">
        <authorList>
            <person name="Dong K."/>
        </authorList>
    </citation>
    <scope>NUCLEOTIDE SEQUENCE [LARGE SCALE GENOMIC DNA]</scope>
    <source>
        <strain evidence="11 12">NBRC 111993</strain>
    </source>
</reference>
<gene>
    <name evidence="11" type="ORF">GL286_04135</name>
</gene>
<evidence type="ECO:0000256" key="1">
    <source>
        <dbReference type="ARBA" id="ARBA00009156"/>
    </source>
</evidence>
<dbReference type="CDD" id="cd07769">
    <property type="entry name" value="ASKHA_NBD_FGGY_GK"/>
    <property type="match status" value="1"/>
</dbReference>
<dbReference type="Pfam" id="PF02782">
    <property type="entry name" value="FGGY_C"/>
    <property type="match status" value="1"/>
</dbReference>
<comment type="caution">
    <text evidence="11">The sequence shown here is derived from an EMBL/GenBank/DDBJ whole genome shotgun (WGS) entry which is preliminary data.</text>
</comment>